<dbReference type="AlphaFoldDB" id="A0A9W3SBY0"/>
<gene>
    <name evidence="1" type="ORF">BT246_28710</name>
</gene>
<name>A0A9W3SBY0_BACTU</name>
<accession>A0A9W3SBY0</accession>
<dbReference type="EMBL" id="CP015350">
    <property type="protein sequence ID" value="ANS48237.1"/>
    <property type="molecule type" value="Genomic_DNA"/>
</dbReference>
<evidence type="ECO:0000313" key="2">
    <source>
        <dbReference type="Proteomes" id="UP000092743"/>
    </source>
</evidence>
<dbReference type="Proteomes" id="UP000092743">
    <property type="component" value="Chromosome"/>
</dbReference>
<organism evidence="1 2">
    <name type="scientific">Bacillus thuringiensis</name>
    <dbReference type="NCBI Taxonomy" id="1428"/>
    <lineage>
        <taxon>Bacteria</taxon>
        <taxon>Bacillati</taxon>
        <taxon>Bacillota</taxon>
        <taxon>Bacilli</taxon>
        <taxon>Bacillales</taxon>
        <taxon>Bacillaceae</taxon>
        <taxon>Bacillus</taxon>
        <taxon>Bacillus cereus group</taxon>
    </lineage>
</organism>
<reference evidence="1 2" key="1">
    <citation type="submission" date="2016-04" db="EMBL/GenBank/DDBJ databases">
        <title>High quality genome of the nematocidal Bacillus thuringiensis MYBT18246.</title>
        <authorList>
            <person name="Hollensteiner J."/>
            <person name="Poehlein A."/>
            <person name="Sproeer C."/>
            <person name="Bunk B."/>
            <person name="Rosenstiel P."/>
            <person name="Schulenburg H."/>
            <person name="Liesegang H."/>
        </authorList>
    </citation>
    <scope>NUCLEOTIDE SEQUENCE [LARGE SCALE GENOMIC DNA]</scope>
    <source>
        <strain evidence="1 2">MYBT18246</strain>
    </source>
</reference>
<protein>
    <submittedName>
        <fullName evidence="1">Uncharacterized protein</fullName>
    </submittedName>
</protein>
<evidence type="ECO:0000313" key="1">
    <source>
        <dbReference type="EMBL" id="ANS48237.1"/>
    </source>
</evidence>
<proteinExistence type="predicted"/>
<sequence>MTLISLGLKLKNYFLRYTKSMDCEIDFHEMFDNQIAIVEDALIHRNTKEEQIQAAKSAYDDCILKNRKQEYRFI</sequence>